<protein>
    <submittedName>
        <fullName evidence="2 4">Uncharacterized protein</fullName>
    </submittedName>
</protein>
<proteinExistence type="predicted"/>
<evidence type="ECO:0000256" key="1">
    <source>
        <dbReference type="SAM" id="MobiDB-lite"/>
    </source>
</evidence>
<gene>
    <name evidence="2" type="ORF">HPLM_LOCUS919</name>
</gene>
<dbReference type="AlphaFoldDB" id="A0A0N4VUF1"/>
<accession>A0A0N4VUF1</accession>
<name>A0A0N4VUF1_HAEPC</name>
<keyword evidence="3" id="KW-1185">Reference proteome</keyword>
<feature type="region of interest" description="Disordered" evidence="1">
    <location>
        <begin position="24"/>
        <end position="49"/>
    </location>
</feature>
<feature type="region of interest" description="Disordered" evidence="1">
    <location>
        <begin position="66"/>
        <end position="101"/>
    </location>
</feature>
<organism evidence="4">
    <name type="scientific">Haemonchus placei</name>
    <name type="common">Barber's pole worm</name>
    <dbReference type="NCBI Taxonomy" id="6290"/>
    <lineage>
        <taxon>Eukaryota</taxon>
        <taxon>Metazoa</taxon>
        <taxon>Ecdysozoa</taxon>
        <taxon>Nematoda</taxon>
        <taxon>Chromadorea</taxon>
        <taxon>Rhabditida</taxon>
        <taxon>Rhabditina</taxon>
        <taxon>Rhabditomorpha</taxon>
        <taxon>Strongyloidea</taxon>
        <taxon>Trichostrongylidae</taxon>
        <taxon>Haemonchus</taxon>
    </lineage>
</organism>
<reference evidence="2 3" key="2">
    <citation type="submission" date="2018-11" db="EMBL/GenBank/DDBJ databases">
        <authorList>
            <consortium name="Pathogen Informatics"/>
        </authorList>
    </citation>
    <scope>NUCLEOTIDE SEQUENCE [LARGE SCALE GENOMIC DNA]</scope>
    <source>
        <strain evidence="2 3">MHpl1</strain>
    </source>
</reference>
<dbReference type="EMBL" id="UZAF01000962">
    <property type="protein sequence ID" value="VDO07019.1"/>
    <property type="molecule type" value="Genomic_DNA"/>
</dbReference>
<evidence type="ECO:0000313" key="2">
    <source>
        <dbReference type="EMBL" id="VDO07019.1"/>
    </source>
</evidence>
<dbReference type="WBParaSite" id="HPLM_0000091801-mRNA-1">
    <property type="protein sequence ID" value="HPLM_0000091801-mRNA-1"/>
    <property type="gene ID" value="HPLM_0000091801"/>
</dbReference>
<reference evidence="4" key="1">
    <citation type="submission" date="2017-02" db="UniProtKB">
        <authorList>
            <consortium name="WormBaseParasite"/>
        </authorList>
    </citation>
    <scope>IDENTIFICATION</scope>
</reference>
<feature type="compositionally biased region" description="Polar residues" evidence="1">
    <location>
        <begin position="24"/>
        <end position="33"/>
    </location>
</feature>
<feature type="compositionally biased region" description="Basic and acidic residues" evidence="1">
    <location>
        <begin position="34"/>
        <end position="48"/>
    </location>
</feature>
<sequence>MTSYLITLQSAPYLQFTLQIVTTTPSETHTSLRASEETGDPNKVRPEGTEGAMYVIRISNQKLTPDSDYNRIPMRQRQEARNYSYPGMGFLPEARTRGDSA</sequence>
<evidence type="ECO:0000313" key="3">
    <source>
        <dbReference type="Proteomes" id="UP000268014"/>
    </source>
</evidence>
<dbReference type="Proteomes" id="UP000268014">
    <property type="component" value="Unassembled WGS sequence"/>
</dbReference>
<evidence type="ECO:0000313" key="4">
    <source>
        <dbReference type="WBParaSite" id="HPLM_0000091801-mRNA-1"/>
    </source>
</evidence>